<evidence type="ECO:0000313" key="5">
    <source>
        <dbReference type="Proteomes" id="UP000005143"/>
    </source>
</evidence>
<sequence length="195" mass="21262">MAPNPGRRAVLADAALAVLARDGARGLTHRAVDAEAGAPSGTTSNYFRSRDALLEELGRRIYERLEPDEAALREAAAAPPSHERLVVLVRELVERLQAQSDLYLALFELRLEATRRPAVREALTATIRRGLDSDVGFHQQAGLRGGREEIVLLHLAIDGLMLDRLTLPDALGIEDVGATVRRLVDRLVPDADGPR</sequence>
<dbReference type="PROSITE" id="PS50977">
    <property type="entry name" value="HTH_TETR_2"/>
    <property type="match status" value="1"/>
</dbReference>
<evidence type="ECO:0000259" key="3">
    <source>
        <dbReference type="PROSITE" id="PS50977"/>
    </source>
</evidence>
<dbReference type="InterPro" id="IPR036271">
    <property type="entry name" value="Tet_transcr_reg_TetR-rel_C_sf"/>
</dbReference>
<keyword evidence="1 2" id="KW-0238">DNA-binding</keyword>
<accession>H0E0S4</accession>
<keyword evidence="5" id="KW-1185">Reference proteome</keyword>
<reference evidence="4 5" key="1">
    <citation type="journal article" date="2013" name="Biodegradation">
        <title>Quantitative proteomic analysis of ibuprofen-degrading Patulibacter sp. strain I11.</title>
        <authorList>
            <person name="Almeida B."/>
            <person name="Kjeldal H."/>
            <person name="Lolas I."/>
            <person name="Knudsen A.D."/>
            <person name="Carvalho G."/>
            <person name="Nielsen K.L."/>
            <person name="Barreto Crespo M.T."/>
            <person name="Stensballe A."/>
            <person name="Nielsen J.L."/>
        </authorList>
    </citation>
    <scope>NUCLEOTIDE SEQUENCE [LARGE SCALE GENOMIC DNA]</scope>
    <source>
        <strain evidence="4 5">I11</strain>
    </source>
</reference>
<evidence type="ECO:0000256" key="1">
    <source>
        <dbReference type="ARBA" id="ARBA00023125"/>
    </source>
</evidence>
<dbReference type="InterPro" id="IPR009057">
    <property type="entry name" value="Homeodomain-like_sf"/>
</dbReference>
<comment type="caution">
    <text evidence="4">The sequence shown here is derived from an EMBL/GenBank/DDBJ whole genome shotgun (WGS) entry which is preliminary data.</text>
</comment>
<feature type="domain" description="HTH tetR-type" evidence="3">
    <location>
        <begin position="5"/>
        <end position="65"/>
    </location>
</feature>
<dbReference type="Pfam" id="PF00440">
    <property type="entry name" value="TetR_N"/>
    <property type="match status" value="1"/>
</dbReference>
<organism evidence="4 5">
    <name type="scientific">Patulibacter medicamentivorans</name>
    <dbReference type="NCBI Taxonomy" id="1097667"/>
    <lineage>
        <taxon>Bacteria</taxon>
        <taxon>Bacillati</taxon>
        <taxon>Actinomycetota</taxon>
        <taxon>Thermoleophilia</taxon>
        <taxon>Solirubrobacterales</taxon>
        <taxon>Patulibacteraceae</taxon>
        <taxon>Patulibacter</taxon>
    </lineage>
</organism>
<protein>
    <submittedName>
        <fullName evidence="4">Transcriptional regulator TetR family</fullName>
    </submittedName>
</protein>
<dbReference type="SUPFAM" id="SSF46689">
    <property type="entry name" value="Homeodomain-like"/>
    <property type="match status" value="1"/>
</dbReference>
<feature type="DNA-binding region" description="H-T-H motif" evidence="2">
    <location>
        <begin position="28"/>
        <end position="47"/>
    </location>
</feature>
<dbReference type="Pfam" id="PF17940">
    <property type="entry name" value="TetR_C_31"/>
    <property type="match status" value="1"/>
</dbReference>
<dbReference type="AlphaFoldDB" id="H0E0S4"/>
<dbReference type="RefSeq" id="WP_007570280.1">
    <property type="nucleotide sequence ID" value="NZ_AGUD01000012.1"/>
</dbReference>
<dbReference type="InterPro" id="IPR041583">
    <property type="entry name" value="TetR_C_31"/>
</dbReference>
<gene>
    <name evidence="4" type="ORF">PAI11_03820</name>
</gene>
<dbReference type="PATRIC" id="fig|1097667.3.peg.380"/>
<evidence type="ECO:0000313" key="4">
    <source>
        <dbReference type="EMBL" id="EHN12688.1"/>
    </source>
</evidence>
<dbReference type="GO" id="GO:0003677">
    <property type="term" value="F:DNA binding"/>
    <property type="evidence" value="ECO:0007669"/>
    <property type="project" value="UniProtKB-UniRule"/>
</dbReference>
<dbReference type="Proteomes" id="UP000005143">
    <property type="component" value="Unassembled WGS sequence"/>
</dbReference>
<dbReference type="SUPFAM" id="SSF48498">
    <property type="entry name" value="Tetracyclin repressor-like, C-terminal domain"/>
    <property type="match status" value="1"/>
</dbReference>
<proteinExistence type="predicted"/>
<dbReference type="Gene3D" id="1.10.357.10">
    <property type="entry name" value="Tetracycline Repressor, domain 2"/>
    <property type="match status" value="1"/>
</dbReference>
<dbReference type="OrthoDB" id="7506349at2"/>
<dbReference type="EMBL" id="AGUD01000012">
    <property type="protein sequence ID" value="EHN12688.1"/>
    <property type="molecule type" value="Genomic_DNA"/>
</dbReference>
<evidence type="ECO:0000256" key="2">
    <source>
        <dbReference type="PROSITE-ProRule" id="PRU00335"/>
    </source>
</evidence>
<name>H0E0S4_9ACTN</name>
<dbReference type="InterPro" id="IPR001647">
    <property type="entry name" value="HTH_TetR"/>
</dbReference>